<evidence type="ECO:0000256" key="4">
    <source>
        <dbReference type="ARBA" id="ARBA00023163"/>
    </source>
</evidence>
<protein>
    <submittedName>
        <fullName evidence="6">Transcriptional regulator, LacI family</fullName>
    </submittedName>
</protein>
<name>A0A1H9KIT9_9GAMM</name>
<dbReference type="PROSITE" id="PS50932">
    <property type="entry name" value="HTH_LACI_2"/>
    <property type="match status" value="1"/>
</dbReference>
<dbReference type="InterPro" id="IPR010982">
    <property type="entry name" value="Lambda_DNA-bd_dom_sf"/>
</dbReference>
<dbReference type="SMART" id="SM00354">
    <property type="entry name" value="HTH_LACI"/>
    <property type="match status" value="1"/>
</dbReference>
<dbReference type="InterPro" id="IPR046335">
    <property type="entry name" value="LacI/GalR-like_sensor"/>
</dbReference>
<keyword evidence="4" id="KW-0804">Transcription</keyword>
<dbReference type="EMBL" id="FOGC01000009">
    <property type="protein sequence ID" value="SEQ99061.1"/>
    <property type="molecule type" value="Genomic_DNA"/>
</dbReference>
<dbReference type="PANTHER" id="PTHR30146">
    <property type="entry name" value="LACI-RELATED TRANSCRIPTIONAL REPRESSOR"/>
    <property type="match status" value="1"/>
</dbReference>
<dbReference type="SUPFAM" id="SSF47413">
    <property type="entry name" value="lambda repressor-like DNA-binding domains"/>
    <property type="match status" value="1"/>
</dbReference>
<evidence type="ECO:0000259" key="5">
    <source>
        <dbReference type="PROSITE" id="PS50932"/>
    </source>
</evidence>
<evidence type="ECO:0000256" key="2">
    <source>
        <dbReference type="ARBA" id="ARBA00023015"/>
    </source>
</evidence>
<dbReference type="InterPro" id="IPR000843">
    <property type="entry name" value="HTH_LacI"/>
</dbReference>
<dbReference type="GO" id="GO:0003700">
    <property type="term" value="F:DNA-binding transcription factor activity"/>
    <property type="evidence" value="ECO:0007669"/>
    <property type="project" value="TreeGrafter"/>
</dbReference>
<dbReference type="Gene3D" id="1.10.260.40">
    <property type="entry name" value="lambda repressor-like DNA-binding domains"/>
    <property type="match status" value="1"/>
</dbReference>
<dbReference type="Gene3D" id="3.40.50.2300">
    <property type="match status" value="2"/>
</dbReference>
<evidence type="ECO:0000313" key="6">
    <source>
        <dbReference type="EMBL" id="SEQ99061.1"/>
    </source>
</evidence>
<evidence type="ECO:0000256" key="1">
    <source>
        <dbReference type="ARBA" id="ARBA00022491"/>
    </source>
</evidence>
<dbReference type="Pfam" id="PF00356">
    <property type="entry name" value="LacI"/>
    <property type="match status" value="1"/>
</dbReference>
<keyword evidence="3" id="KW-0238">DNA-binding</keyword>
<feature type="domain" description="HTH lacI-type" evidence="5">
    <location>
        <begin position="10"/>
        <end position="53"/>
    </location>
</feature>
<reference evidence="7" key="1">
    <citation type="submission" date="2016-10" db="EMBL/GenBank/DDBJ databases">
        <authorList>
            <person name="Varghese N."/>
            <person name="Submissions S."/>
        </authorList>
    </citation>
    <scope>NUCLEOTIDE SEQUENCE [LARGE SCALE GENOMIC DNA]</scope>
    <source>
        <strain evidence="7">8N4</strain>
    </source>
</reference>
<dbReference type="STRING" id="988801.SAMN05216522_109153"/>
<organism evidence="6 7">
    <name type="scientific">Rosenbergiella nectarea</name>
    <dbReference type="NCBI Taxonomy" id="988801"/>
    <lineage>
        <taxon>Bacteria</taxon>
        <taxon>Pseudomonadati</taxon>
        <taxon>Pseudomonadota</taxon>
        <taxon>Gammaproteobacteria</taxon>
        <taxon>Enterobacterales</taxon>
        <taxon>Erwiniaceae</taxon>
        <taxon>Rosenbergiella</taxon>
    </lineage>
</organism>
<dbReference type="Pfam" id="PF13377">
    <property type="entry name" value="Peripla_BP_3"/>
    <property type="match status" value="1"/>
</dbReference>
<dbReference type="InterPro" id="IPR028082">
    <property type="entry name" value="Peripla_BP_I"/>
</dbReference>
<dbReference type="AlphaFoldDB" id="A0A1H9KIT9"/>
<dbReference type="Proteomes" id="UP000242515">
    <property type="component" value="Unassembled WGS sequence"/>
</dbReference>
<dbReference type="GO" id="GO:0000976">
    <property type="term" value="F:transcription cis-regulatory region binding"/>
    <property type="evidence" value="ECO:0007669"/>
    <property type="project" value="TreeGrafter"/>
</dbReference>
<keyword evidence="1" id="KW-0678">Repressor</keyword>
<evidence type="ECO:0000313" key="7">
    <source>
        <dbReference type="Proteomes" id="UP000242515"/>
    </source>
</evidence>
<accession>A0A1H9KIT9</accession>
<dbReference type="RefSeq" id="WP_230527474.1">
    <property type="nucleotide sequence ID" value="NZ_FOGC01000009.1"/>
</dbReference>
<keyword evidence="2" id="KW-0805">Transcription regulation</keyword>
<evidence type="ECO:0000256" key="3">
    <source>
        <dbReference type="ARBA" id="ARBA00023125"/>
    </source>
</evidence>
<dbReference type="PANTHER" id="PTHR30146:SF151">
    <property type="entry name" value="HTH-TYPE TRANSCRIPTIONAL REPRESSOR CYTR"/>
    <property type="match status" value="1"/>
</dbReference>
<sequence>MKTTPNSSPATMKAVALAAGVSTATVSRVFTSPEKVSPTTRQRVESVAITLGYSTIPLFPRGITPSWRKVLVIIADVTDSFYSEIIRGIETQASQQHCLVTLFDCAHQSMNRYITQARGLPEGYDGLIYVGLSPTDRDHRPPLPCVVINEYSSNHGAPTLHVDNLSASFNAVNYLIQRGHHRIACVTGPEALAICQYRRQGYLQALQRHNLPLNPYYITRGDFSFKSGIAAAEHLLTLSTPPDAIFCHNDKMALGAMYRAKQLGVAVPRQLSLIGFDDIEESQYADPPLTTVAQPRVAQGEAAISLLTTLMEGKPLIHRSYLLETELILRQSTR</sequence>
<dbReference type="CDD" id="cd01392">
    <property type="entry name" value="HTH_LacI"/>
    <property type="match status" value="1"/>
</dbReference>
<dbReference type="SUPFAM" id="SSF53822">
    <property type="entry name" value="Periplasmic binding protein-like I"/>
    <property type="match status" value="1"/>
</dbReference>
<gene>
    <name evidence="6" type="ORF">SAMN05216522_109153</name>
</gene>
<keyword evidence="7" id="KW-1185">Reference proteome</keyword>
<proteinExistence type="predicted"/>